<protein>
    <submittedName>
        <fullName evidence="1">Uncharacterized protein</fullName>
    </submittedName>
</protein>
<dbReference type="AlphaFoldDB" id="A0AAV5JK64"/>
<dbReference type="Proteomes" id="UP001054252">
    <property type="component" value="Unassembled WGS sequence"/>
</dbReference>
<name>A0AAV5JK64_9ROSI</name>
<reference evidence="1 2" key="1">
    <citation type="journal article" date="2021" name="Commun. Biol.">
        <title>The genome of Shorea leprosula (Dipterocarpaceae) highlights the ecological relevance of drought in aseasonal tropical rainforests.</title>
        <authorList>
            <person name="Ng K.K.S."/>
            <person name="Kobayashi M.J."/>
            <person name="Fawcett J.A."/>
            <person name="Hatakeyama M."/>
            <person name="Paape T."/>
            <person name="Ng C.H."/>
            <person name="Ang C.C."/>
            <person name="Tnah L.H."/>
            <person name="Lee C.T."/>
            <person name="Nishiyama T."/>
            <person name="Sese J."/>
            <person name="O'Brien M.J."/>
            <person name="Copetti D."/>
            <person name="Mohd Noor M.I."/>
            <person name="Ong R.C."/>
            <person name="Putra M."/>
            <person name="Sireger I.Z."/>
            <person name="Indrioko S."/>
            <person name="Kosugi Y."/>
            <person name="Izuno A."/>
            <person name="Isagi Y."/>
            <person name="Lee S.L."/>
            <person name="Shimizu K.K."/>
        </authorList>
    </citation>
    <scope>NUCLEOTIDE SEQUENCE [LARGE SCALE GENOMIC DNA]</scope>
    <source>
        <strain evidence="1">214</strain>
    </source>
</reference>
<evidence type="ECO:0000313" key="1">
    <source>
        <dbReference type="EMBL" id="GKV11190.1"/>
    </source>
</evidence>
<dbReference type="EMBL" id="BPVZ01000033">
    <property type="protein sequence ID" value="GKV11190.1"/>
    <property type="molecule type" value="Genomic_DNA"/>
</dbReference>
<organism evidence="1 2">
    <name type="scientific">Rubroshorea leprosula</name>
    <dbReference type="NCBI Taxonomy" id="152421"/>
    <lineage>
        <taxon>Eukaryota</taxon>
        <taxon>Viridiplantae</taxon>
        <taxon>Streptophyta</taxon>
        <taxon>Embryophyta</taxon>
        <taxon>Tracheophyta</taxon>
        <taxon>Spermatophyta</taxon>
        <taxon>Magnoliopsida</taxon>
        <taxon>eudicotyledons</taxon>
        <taxon>Gunneridae</taxon>
        <taxon>Pentapetalae</taxon>
        <taxon>rosids</taxon>
        <taxon>malvids</taxon>
        <taxon>Malvales</taxon>
        <taxon>Dipterocarpaceae</taxon>
        <taxon>Rubroshorea</taxon>
    </lineage>
</organism>
<comment type="caution">
    <text evidence="1">The sequence shown here is derived from an EMBL/GenBank/DDBJ whole genome shotgun (WGS) entry which is preliminary data.</text>
</comment>
<evidence type="ECO:0000313" key="2">
    <source>
        <dbReference type="Proteomes" id="UP001054252"/>
    </source>
</evidence>
<proteinExistence type="predicted"/>
<gene>
    <name evidence="1" type="ORF">SLEP1_g22463</name>
</gene>
<keyword evidence="2" id="KW-1185">Reference proteome</keyword>
<sequence>MMKLRIVEANWRVGHMLKEMNQTRRAFQWSIDIAHAQGLEWLLETDAFQDAIAIASINTKMQVYDEVCRKVHGGEEIGEQGKSLTPPFEMAIRLRWDLNEEGVPIFPPSILEEGEDMELLPSFKAWVAGTPGVEAKLASAPSEAQPAPFTGSNIVTIIPTVDLTHD</sequence>
<accession>A0AAV5JK64</accession>